<dbReference type="InterPro" id="IPR010121">
    <property type="entry name" value="Pyruvate_phosphate_dikinase"/>
</dbReference>
<evidence type="ECO:0000256" key="1">
    <source>
        <dbReference type="SAM" id="MobiDB-lite"/>
    </source>
</evidence>
<evidence type="ECO:0000313" key="4">
    <source>
        <dbReference type="EMBL" id="NYF39892.1"/>
    </source>
</evidence>
<dbReference type="PANTHER" id="PTHR22931">
    <property type="entry name" value="PHOSPHOENOLPYRUVATE DIKINASE-RELATED"/>
    <property type="match status" value="1"/>
</dbReference>
<dbReference type="RefSeq" id="WP_179819475.1">
    <property type="nucleotide sequence ID" value="NZ_JACCCO010000001.1"/>
</dbReference>
<keyword evidence="4" id="KW-0670">Pyruvate</keyword>
<dbReference type="Gene3D" id="1.20.80.30">
    <property type="match status" value="1"/>
</dbReference>
<protein>
    <submittedName>
        <fullName evidence="4">Pyruvate,orthophosphate dikinase</fullName>
        <ecNumber evidence="4">2.7.9.1</ecNumber>
    </submittedName>
</protein>
<keyword evidence="5" id="KW-1185">Reference proteome</keyword>
<accession>A0A852URT7</accession>
<evidence type="ECO:0000259" key="3">
    <source>
        <dbReference type="Pfam" id="PF01326"/>
    </source>
</evidence>
<dbReference type="InterPro" id="IPR036637">
    <property type="entry name" value="Phosphohistidine_dom_sf"/>
</dbReference>
<dbReference type="Gene3D" id="1.10.189.10">
    <property type="entry name" value="Pyruvate Phosphate Dikinase, domain 2"/>
    <property type="match status" value="1"/>
</dbReference>
<dbReference type="SUPFAM" id="SSF52009">
    <property type="entry name" value="Phosphohistidine domain"/>
    <property type="match status" value="1"/>
</dbReference>
<comment type="caution">
    <text evidence="4">The sequence shown here is derived from an EMBL/GenBank/DDBJ whole genome shotgun (WGS) entry which is preliminary data.</text>
</comment>
<sequence length="567" mass="58497">MRWIHPLSPDTGETAGAIGGKAYGLVLLRRLGLPVPPGFVIGTDACRAFLRDGRLPDGLDGELAVAVAALEDTTRRRLGGSGRPLAVSVRSGGRESMPGMMTTVLNLGLTAAATAALAAETGDTRFALDARLRFLYGFATATTDLTAETLDAVVSEATGRGPDATAVDEATGHGPGGAAAGEAARHGSGDAGRLSRAIHEVEAVIGRRAGRPVPDDAAEQLRLAVAAVFSSWDTPRATTYRELHAIPHDLGTAVIVQAMVFGNRDDRSGTGVAFSRDPNTGERVPFGEVLFGRQGEDVVSGRSSTLPLRDLADREPGVWAALLDALDRVEAHHRDTCYLEFTFEAGELWLLQARPGRFTGAAAVRLATDLADEGVIGRHEALLRVSPHDLRHARARRLAVAGGAGVLARGLGACPGVVAGRVATTADGAVRMAAEGPVILVRPETSPLDMRGIAVAAGIVTARGGPASHAAIVARTMGKPAVVGVPDLTVTGASVRAGGQVLPEGTLISIDGTGGEVVLGSPSVTTAATGPHLLRLLEWADEVSGDASGRPADQRLHAAHAALRRRP</sequence>
<dbReference type="InterPro" id="IPR013815">
    <property type="entry name" value="ATP_grasp_subdomain_1"/>
</dbReference>
<dbReference type="AlphaFoldDB" id="A0A852URT7"/>
<organism evidence="4 5">
    <name type="scientific">Streptosporangium sandarakinum</name>
    <dbReference type="NCBI Taxonomy" id="1260955"/>
    <lineage>
        <taxon>Bacteria</taxon>
        <taxon>Bacillati</taxon>
        <taxon>Actinomycetota</taxon>
        <taxon>Actinomycetes</taxon>
        <taxon>Streptosporangiales</taxon>
        <taxon>Streptosporangiaceae</taxon>
        <taxon>Streptosporangium</taxon>
    </lineage>
</organism>
<dbReference type="Gene3D" id="3.30.1490.20">
    <property type="entry name" value="ATP-grasp fold, A domain"/>
    <property type="match status" value="1"/>
</dbReference>
<feature type="region of interest" description="Disordered" evidence="1">
    <location>
        <begin position="160"/>
        <end position="192"/>
    </location>
</feature>
<dbReference type="EMBL" id="JACCCO010000001">
    <property type="protein sequence ID" value="NYF39892.1"/>
    <property type="molecule type" value="Genomic_DNA"/>
</dbReference>
<dbReference type="Pfam" id="PF01326">
    <property type="entry name" value="PPDK_N"/>
    <property type="match status" value="1"/>
</dbReference>
<dbReference type="GO" id="GO:0050242">
    <property type="term" value="F:pyruvate, phosphate dikinase activity"/>
    <property type="evidence" value="ECO:0007669"/>
    <property type="project" value="UniProtKB-EC"/>
</dbReference>
<dbReference type="PANTHER" id="PTHR22931:SF9">
    <property type="entry name" value="PYRUVATE, PHOSPHATE DIKINASE 1, CHLOROPLASTIC"/>
    <property type="match status" value="1"/>
</dbReference>
<dbReference type="Gene3D" id="3.30.470.20">
    <property type="entry name" value="ATP-grasp fold, B domain"/>
    <property type="match status" value="1"/>
</dbReference>
<gene>
    <name evidence="4" type="ORF">HDA43_002051</name>
</gene>
<dbReference type="InterPro" id="IPR008279">
    <property type="entry name" value="PEP-util_enz_mobile_dom"/>
</dbReference>
<dbReference type="SUPFAM" id="SSF56059">
    <property type="entry name" value="Glutathione synthetase ATP-binding domain-like"/>
    <property type="match status" value="1"/>
</dbReference>
<dbReference type="Gene3D" id="3.50.30.10">
    <property type="entry name" value="Phosphohistidine domain"/>
    <property type="match status" value="1"/>
</dbReference>
<name>A0A852URT7_9ACTN</name>
<dbReference type="GO" id="GO:0016301">
    <property type="term" value="F:kinase activity"/>
    <property type="evidence" value="ECO:0007669"/>
    <property type="project" value="UniProtKB-KW"/>
</dbReference>
<dbReference type="GO" id="GO:0005524">
    <property type="term" value="F:ATP binding"/>
    <property type="evidence" value="ECO:0007669"/>
    <property type="project" value="InterPro"/>
</dbReference>
<feature type="domain" description="PEP-utilising enzyme mobile" evidence="2">
    <location>
        <begin position="437"/>
        <end position="515"/>
    </location>
</feature>
<dbReference type="InterPro" id="IPR002192">
    <property type="entry name" value="PPDK_AMP/ATP-bd"/>
</dbReference>
<dbReference type="EC" id="2.7.9.1" evidence="4"/>
<dbReference type="NCBIfam" id="NF004531">
    <property type="entry name" value="PRK05878.1"/>
    <property type="match status" value="1"/>
</dbReference>
<proteinExistence type="predicted"/>
<reference evidence="4 5" key="1">
    <citation type="submission" date="2020-07" db="EMBL/GenBank/DDBJ databases">
        <title>Sequencing the genomes of 1000 actinobacteria strains.</title>
        <authorList>
            <person name="Klenk H.-P."/>
        </authorList>
    </citation>
    <scope>NUCLEOTIDE SEQUENCE [LARGE SCALE GENOMIC DNA]</scope>
    <source>
        <strain evidence="4 5">DSM 45763</strain>
    </source>
</reference>
<dbReference type="Pfam" id="PF00391">
    <property type="entry name" value="PEP-utilizers"/>
    <property type="match status" value="1"/>
</dbReference>
<feature type="domain" description="Pyruvate phosphate dikinase AMP/ATP-binding" evidence="3">
    <location>
        <begin position="62"/>
        <end position="303"/>
    </location>
</feature>
<evidence type="ECO:0000313" key="5">
    <source>
        <dbReference type="Proteomes" id="UP000576393"/>
    </source>
</evidence>
<dbReference type="Proteomes" id="UP000576393">
    <property type="component" value="Unassembled WGS sequence"/>
</dbReference>
<keyword evidence="4" id="KW-0418">Kinase</keyword>
<evidence type="ECO:0000259" key="2">
    <source>
        <dbReference type="Pfam" id="PF00391"/>
    </source>
</evidence>
<keyword evidence="4" id="KW-0808">Transferase</keyword>